<dbReference type="PANTHER" id="PTHR33169">
    <property type="entry name" value="PADR-FAMILY TRANSCRIPTIONAL REGULATOR"/>
    <property type="match status" value="1"/>
</dbReference>
<organism evidence="2 3">
    <name type="scientific">Aeromicrobium phoceense</name>
    <dbReference type="NCBI Taxonomy" id="2754045"/>
    <lineage>
        <taxon>Bacteria</taxon>
        <taxon>Bacillati</taxon>
        <taxon>Actinomycetota</taxon>
        <taxon>Actinomycetes</taxon>
        <taxon>Propionibacteriales</taxon>
        <taxon>Nocardioidaceae</taxon>
        <taxon>Aeromicrobium</taxon>
    </lineage>
</organism>
<protein>
    <submittedName>
        <fullName evidence="2">PadR family transcriptional regulator</fullName>
    </submittedName>
</protein>
<comment type="caution">
    <text evidence="2">The sequence shown here is derived from an EMBL/GenBank/DDBJ whole genome shotgun (WGS) entry which is preliminary data.</text>
</comment>
<name>A0A838XJD8_9ACTN</name>
<accession>A0A838XJD8</accession>
<feature type="domain" description="Transcription regulator PadR N-terminal" evidence="1">
    <location>
        <begin position="6"/>
        <end position="80"/>
    </location>
</feature>
<reference evidence="2 3" key="1">
    <citation type="submission" date="2020-07" db="EMBL/GenBank/DDBJ databases">
        <title>Draft genome and description of Aeromicrobium phoceense strain Marseille-Q0843 isolated from healthy skin swab.</title>
        <authorList>
            <person name="Boxberger M."/>
            <person name="La Scola B."/>
        </authorList>
    </citation>
    <scope>NUCLEOTIDE SEQUENCE [LARGE SCALE GENOMIC DNA]</scope>
    <source>
        <strain evidence="2 3">Marseille-Q0843</strain>
    </source>
</reference>
<dbReference type="EMBL" id="JACEOG010000001">
    <property type="protein sequence ID" value="MBA4609121.1"/>
    <property type="molecule type" value="Genomic_DNA"/>
</dbReference>
<sequence>MIEMMILGFLAEGPLHAYELRRRMERLHGYARAISDGTIYPALKRLQSAGFIAREEPAPGAGSAQRQTFRLTAPGLAELHARLRDANGYDITDGDRFFVVLAFLSQLPDVADQHAVLRRRLDFLDQPGVSFFYESDQPLAAGDVDDPYRRGMLVSARETSRAQRRWIRELLGEHHG</sequence>
<dbReference type="Pfam" id="PF03551">
    <property type="entry name" value="PadR"/>
    <property type="match status" value="1"/>
</dbReference>
<gene>
    <name evidence="2" type="ORF">H1W00_11590</name>
</gene>
<dbReference type="Gene3D" id="1.10.10.10">
    <property type="entry name" value="Winged helix-like DNA-binding domain superfamily/Winged helix DNA-binding domain"/>
    <property type="match status" value="1"/>
</dbReference>
<dbReference type="InterPro" id="IPR036388">
    <property type="entry name" value="WH-like_DNA-bd_sf"/>
</dbReference>
<evidence type="ECO:0000259" key="1">
    <source>
        <dbReference type="Pfam" id="PF03551"/>
    </source>
</evidence>
<dbReference type="InterPro" id="IPR052509">
    <property type="entry name" value="Metal_resp_DNA-bind_regulator"/>
</dbReference>
<dbReference type="AlphaFoldDB" id="A0A838XJD8"/>
<dbReference type="InterPro" id="IPR036390">
    <property type="entry name" value="WH_DNA-bd_sf"/>
</dbReference>
<dbReference type="SUPFAM" id="SSF46785">
    <property type="entry name" value="Winged helix' DNA-binding domain"/>
    <property type="match status" value="1"/>
</dbReference>
<dbReference type="PANTHER" id="PTHR33169:SF26">
    <property type="entry name" value="CONSERVED PROTEIN"/>
    <property type="match status" value="1"/>
</dbReference>
<proteinExistence type="predicted"/>
<evidence type="ECO:0000313" key="2">
    <source>
        <dbReference type="EMBL" id="MBA4609121.1"/>
    </source>
</evidence>
<evidence type="ECO:0000313" key="3">
    <source>
        <dbReference type="Proteomes" id="UP000550354"/>
    </source>
</evidence>
<dbReference type="InterPro" id="IPR005149">
    <property type="entry name" value="Tscrpt_reg_PadR_N"/>
</dbReference>
<keyword evidence="3" id="KW-1185">Reference proteome</keyword>
<dbReference type="Proteomes" id="UP000550354">
    <property type="component" value="Unassembled WGS sequence"/>
</dbReference>